<dbReference type="RefSeq" id="WP_030323393.1">
    <property type="nucleotide sequence ID" value="NZ_JBIBDZ010000003.1"/>
</dbReference>
<evidence type="ECO:0000313" key="1">
    <source>
        <dbReference type="EMBL" id="MFF5919127.1"/>
    </source>
</evidence>
<name>A0ABW6XNQ5_9ACTN</name>
<dbReference type="Proteomes" id="UP001602370">
    <property type="component" value="Unassembled WGS sequence"/>
</dbReference>
<evidence type="ECO:0000313" key="2">
    <source>
        <dbReference type="Proteomes" id="UP001602370"/>
    </source>
</evidence>
<reference evidence="1 2" key="1">
    <citation type="submission" date="2024-10" db="EMBL/GenBank/DDBJ databases">
        <title>The Natural Products Discovery Center: Release of the First 8490 Sequenced Strains for Exploring Actinobacteria Biosynthetic Diversity.</title>
        <authorList>
            <person name="Kalkreuter E."/>
            <person name="Kautsar S.A."/>
            <person name="Yang D."/>
            <person name="Bader C.D."/>
            <person name="Teijaro C.N."/>
            <person name="Fluegel L."/>
            <person name="Davis C.M."/>
            <person name="Simpson J.R."/>
            <person name="Lauterbach L."/>
            <person name="Steele A.D."/>
            <person name="Gui C."/>
            <person name="Meng S."/>
            <person name="Li G."/>
            <person name="Viehrig K."/>
            <person name="Ye F."/>
            <person name="Su P."/>
            <person name="Kiefer A.F."/>
            <person name="Nichols A."/>
            <person name="Cepeda A.J."/>
            <person name="Yan W."/>
            <person name="Fan B."/>
            <person name="Jiang Y."/>
            <person name="Adhikari A."/>
            <person name="Zheng C.-J."/>
            <person name="Schuster L."/>
            <person name="Cowan T.M."/>
            <person name="Smanski M.J."/>
            <person name="Chevrette M.G."/>
            <person name="De Carvalho L.P.S."/>
            <person name="Shen B."/>
        </authorList>
    </citation>
    <scope>NUCLEOTIDE SEQUENCE [LARGE SCALE GENOMIC DNA]</scope>
    <source>
        <strain evidence="1 2">NPDC012605</strain>
    </source>
</reference>
<comment type="caution">
    <text evidence="1">The sequence shown here is derived from an EMBL/GenBank/DDBJ whole genome shotgun (WGS) entry which is preliminary data.</text>
</comment>
<organism evidence="1 2">
    <name type="scientific">Streptomyces flavochromogenes</name>
    <dbReference type="NCBI Taxonomy" id="68199"/>
    <lineage>
        <taxon>Bacteria</taxon>
        <taxon>Bacillati</taxon>
        <taxon>Actinomycetota</taxon>
        <taxon>Actinomycetes</taxon>
        <taxon>Kitasatosporales</taxon>
        <taxon>Streptomycetaceae</taxon>
        <taxon>Streptomyces</taxon>
    </lineage>
</organism>
<proteinExistence type="predicted"/>
<sequence length="115" mass="12796">MERVTEEQVAQLNRFVRARIADAASLQDEARPVVMALGIVAQRQWAAVHFHRTSSPAQRAKTELHAVASWNLLVSLAEVWRDHPDFPADAAIETFEFDSETPLSPVDTHPTDVPG</sequence>
<dbReference type="EMBL" id="JBIBDZ010000003">
    <property type="protein sequence ID" value="MFF5919127.1"/>
    <property type="molecule type" value="Genomic_DNA"/>
</dbReference>
<gene>
    <name evidence="1" type="ORF">ACFY8C_12325</name>
</gene>
<accession>A0ABW6XNQ5</accession>
<keyword evidence="2" id="KW-1185">Reference proteome</keyword>
<protein>
    <submittedName>
        <fullName evidence="1">Uncharacterized protein</fullName>
    </submittedName>
</protein>